<dbReference type="EMBL" id="CP003316">
    <property type="protein sequence ID" value="AFA39598.1"/>
    <property type="molecule type" value="Genomic_DNA"/>
</dbReference>
<evidence type="ECO:0000313" key="1">
    <source>
        <dbReference type="EMBL" id="AFA39598.1"/>
    </source>
</evidence>
<dbReference type="Proteomes" id="UP000009062">
    <property type="component" value="Chromosome"/>
</dbReference>
<dbReference type="AlphaFoldDB" id="H6Q969"/>
<accession>H6Q969</accession>
<keyword evidence="2" id="KW-1185">Reference proteome</keyword>
<name>H6Q969_PYROT</name>
<evidence type="ECO:0000313" key="2">
    <source>
        <dbReference type="Proteomes" id="UP000009062"/>
    </source>
</evidence>
<gene>
    <name evidence="1" type="ordered locus">Pogu_1571</name>
</gene>
<protein>
    <submittedName>
        <fullName evidence="1">Uncharacterized protein</fullName>
    </submittedName>
</protein>
<sequence length="203" mass="23314">MQTKKYKGIGISLVLAVGVLILMATTSKYACAAGTCDTEDFYPSSYYHSKLTSEGQIDIIITGNLWTKKSQYFASGYYFSFDFYRTVSCTDGSDKDVYDYYDYYTDLPAPHRENVEEWNPWNPICYIVPRVCNEEVEIGTENPQNIQTGVWYIVTAYFTVKKHESYAMRIEPEVEPATTITPPPWEEWCELACYNTRAGTTGW</sequence>
<dbReference type="KEGG" id="pog:Pogu_1571"/>
<organism evidence="1 2">
    <name type="scientific">Pyrobaculum oguniense (strain DSM 13380 / JCM 10595 / TE7)</name>
    <dbReference type="NCBI Taxonomy" id="698757"/>
    <lineage>
        <taxon>Archaea</taxon>
        <taxon>Thermoproteota</taxon>
        <taxon>Thermoprotei</taxon>
        <taxon>Thermoproteales</taxon>
        <taxon>Thermoproteaceae</taxon>
        <taxon>Pyrobaculum</taxon>
    </lineage>
</organism>
<reference evidence="1 2" key="1">
    <citation type="journal article" date="2012" name="Stand. Genomic Sci.">
        <title>Complete genome sequence of Pyrobaculum oguniense.</title>
        <authorList>
            <person name="Bernick D.L."/>
            <person name="Karplus K."/>
            <person name="Lui L.M."/>
            <person name="Coker J.K."/>
            <person name="Murphy J.N."/>
            <person name="Chan P.P."/>
            <person name="Cozen A.E."/>
            <person name="Lowe T.M."/>
        </authorList>
    </citation>
    <scope>NUCLEOTIDE SEQUENCE [LARGE SCALE GENOMIC DNA]</scope>
    <source>
        <strain evidence="1 2">TE7</strain>
    </source>
</reference>
<dbReference type="eggNOG" id="arCOG14248">
    <property type="taxonomic scope" value="Archaea"/>
</dbReference>
<dbReference type="HOGENOM" id="CLU_116584_0_0_2"/>
<proteinExistence type="predicted"/>